<dbReference type="Pfam" id="PF03358">
    <property type="entry name" value="FMN_red"/>
    <property type="match status" value="1"/>
</dbReference>
<evidence type="ECO:0000313" key="7">
    <source>
        <dbReference type="Proteomes" id="UP000531216"/>
    </source>
</evidence>
<dbReference type="InterPro" id="IPR005025">
    <property type="entry name" value="FMN_Rdtase-like_dom"/>
</dbReference>
<evidence type="ECO:0000256" key="2">
    <source>
        <dbReference type="ARBA" id="ARBA00022630"/>
    </source>
</evidence>
<protein>
    <submittedName>
        <fullName evidence="6">FMN reductase</fullName>
        <ecNumber evidence="6">1.5.1.38</ecNumber>
    </submittedName>
</protein>
<reference evidence="6 7" key="1">
    <citation type="submission" date="2020-08" db="EMBL/GenBank/DDBJ databases">
        <title>Genomic Encyclopedia of Type Strains, Phase IV (KMG-IV): sequencing the most valuable type-strain genomes for metagenomic binning, comparative biology and taxonomic classification.</title>
        <authorList>
            <person name="Goeker M."/>
        </authorList>
    </citation>
    <scope>NUCLEOTIDE SEQUENCE [LARGE SCALE GENOMIC DNA]</scope>
    <source>
        <strain evidence="6 7">DSM 25024</strain>
    </source>
</reference>
<evidence type="ECO:0000259" key="5">
    <source>
        <dbReference type="Pfam" id="PF03358"/>
    </source>
</evidence>
<gene>
    <name evidence="6" type="ORF">GGR05_003209</name>
</gene>
<organism evidence="6 7">
    <name type="scientific">Aureimonas phyllosphaerae</name>
    <dbReference type="NCBI Taxonomy" id="1166078"/>
    <lineage>
        <taxon>Bacteria</taxon>
        <taxon>Pseudomonadati</taxon>
        <taxon>Pseudomonadota</taxon>
        <taxon>Alphaproteobacteria</taxon>
        <taxon>Hyphomicrobiales</taxon>
        <taxon>Aurantimonadaceae</taxon>
        <taxon>Aureimonas</taxon>
    </lineage>
</organism>
<dbReference type="GO" id="GO:0052873">
    <property type="term" value="F:FMN reductase (NADPH) activity"/>
    <property type="evidence" value="ECO:0007669"/>
    <property type="project" value="UniProtKB-EC"/>
</dbReference>
<evidence type="ECO:0000256" key="4">
    <source>
        <dbReference type="ARBA" id="ARBA00023002"/>
    </source>
</evidence>
<dbReference type="Proteomes" id="UP000531216">
    <property type="component" value="Unassembled WGS sequence"/>
</dbReference>
<dbReference type="InterPro" id="IPR029039">
    <property type="entry name" value="Flavoprotein-like_sf"/>
</dbReference>
<keyword evidence="4 6" id="KW-0560">Oxidoreductase</keyword>
<dbReference type="RefSeq" id="WP_090965381.1">
    <property type="nucleotide sequence ID" value="NZ_FOOA01000018.1"/>
</dbReference>
<dbReference type="OrthoDB" id="1643408at2"/>
<keyword evidence="7" id="KW-1185">Reference proteome</keyword>
<dbReference type="SUPFAM" id="SSF52218">
    <property type="entry name" value="Flavoproteins"/>
    <property type="match status" value="1"/>
</dbReference>
<evidence type="ECO:0000313" key="6">
    <source>
        <dbReference type="EMBL" id="MBB3937044.1"/>
    </source>
</evidence>
<comment type="similarity">
    <text evidence="1">Belongs to the SsuE family.</text>
</comment>
<accession>A0A7W6BVW6</accession>
<dbReference type="EMBL" id="JACIDO010000006">
    <property type="protein sequence ID" value="MBB3937044.1"/>
    <property type="molecule type" value="Genomic_DNA"/>
</dbReference>
<keyword evidence="3" id="KW-0288">FMN</keyword>
<dbReference type="InterPro" id="IPR019912">
    <property type="entry name" value="FMN_Rdtase_MsuE-like"/>
</dbReference>
<dbReference type="Gene3D" id="3.40.50.360">
    <property type="match status" value="1"/>
</dbReference>
<keyword evidence="2" id="KW-0285">Flavoprotein</keyword>
<dbReference type="PANTHER" id="PTHR43408:SF2">
    <property type="entry name" value="FMN REDUCTASE (NADPH)"/>
    <property type="match status" value="1"/>
</dbReference>
<dbReference type="AlphaFoldDB" id="A0A7W6BVW6"/>
<dbReference type="EC" id="1.5.1.38" evidence="6"/>
<name>A0A7W6BVW6_9HYPH</name>
<evidence type="ECO:0000256" key="3">
    <source>
        <dbReference type="ARBA" id="ARBA00022643"/>
    </source>
</evidence>
<evidence type="ECO:0000256" key="1">
    <source>
        <dbReference type="ARBA" id="ARBA00005990"/>
    </source>
</evidence>
<proteinExistence type="inferred from homology"/>
<feature type="domain" description="NADPH-dependent FMN reductase-like" evidence="5">
    <location>
        <begin position="4"/>
        <end position="144"/>
    </location>
</feature>
<dbReference type="NCBIfam" id="TIGR03566">
    <property type="entry name" value="FMN_reduc_MsuE"/>
    <property type="match status" value="1"/>
</dbReference>
<comment type="caution">
    <text evidence="6">The sequence shown here is derived from an EMBL/GenBank/DDBJ whole genome shotgun (WGS) entry which is preliminary data.</text>
</comment>
<sequence length="192" mass="20255">MTVRILGISGSVRRPSRTTTLVAQLTDRIARALGGTGEVIELVDAAPHLFSALERDALGETGRDLIQRIETADALVVGTPVYRASYTGALKHLFDLVDHRALSGRPVVLAATGGSTLHGLVTEHQLRPLLSFFGALTLPTTLYATEADFESFALTDPAIAARVERAAREAAQLIAAQRRAPTAVPAPIAIGG</sequence>
<dbReference type="InterPro" id="IPR051814">
    <property type="entry name" value="NAD(P)H-dep_FMN_reductase"/>
</dbReference>
<dbReference type="PANTHER" id="PTHR43408">
    <property type="entry name" value="FMN REDUCTASE (NADPH)"/>
    <property type="match status" value="1"/>
</dbReference>